<dbReference type="AlphaFoldDB" id="A0A8H7CQW0"/>
<accession>A0A8H7CQW0</accession>
<organism evidence="1 2">
    <name type="scientific">Mycena venus</name>
    <dbReference type="NCBI Taxonomy" id="2733690"/>
    <lineage>
        <taxon>Eukaryota</taxon>
        <taxon>Fungi</taxon>
        <taxon>Dikarya</taxon>
        <taxon>Basidiomycota</taxon>
        <taxon>Agaricomycotina</taxon>
        <taxon>Agaricomycetes</taxon>
        <taxon>Agaricomycetidae</taxon>
        <taxon>Agaricales</taxon>
        <taxon>Marasmiineae</taxon>
        <taxon>Mycenaceae</taxon>
        <taxon>Mycena</taxon>
    </lineage>
</organism>
<comment type="caution">
    <text evidence="1">The sequence shown here is derived from an EMBL/GenBank/DDBJ whole genome shotgun (WGS) entry which is preliminary data.</text>
</comment>
<evidence type="ECO:0000313" key="1">
    <source>
        <dbReference type="EMBL" id="KAF7344937.1"/>
    </source>
</evidence>
<proteinExistence type="predicted"/>
<evidence type="ECO:0000313" key="2">
    <source>
        <dbReference type="Proteomes" id="UP000620124"/>
    </source>
</evidence>
<keyword evidence="2" id="KW-1185">Reference proteome</keyword>
<gene>
    <name evidence="1" type="ORF">MVEN_01656300</name>
</gene>
<name>A0A8H7CQW0_9AGAR</name>
<dbReference type="EMBL" id="JACAZI010000014">
    <property type="protein sequence ID" value="KAF7344937.1"/>
    <property type="molecule type" value="Genomic_DNA"/>
</dbReference>
<reference evidence="1" key="1">
    <citation type="submission" date="2020-05" db="EMBL/GenBank/DDBJ databases">
        <title>Mycena genomes resolve the evolution of fungal bioluminescence.</title>
        <authorList>
            <person name="Tsai I.J."/>
        </authorList>
    </citation>
    <scope>NUCLEOTIDE SEQUENCE</scope>
    <source>
        <strain evidence="1">CCC161011</strain>
    </source>
</reference>
<dbReference type="Proteomes" id="UP000620124">
    <property type="component" value="Unassembled WGS sequence"/>
</dbReference>
<sequence length="139" mass="14402">MSSCVIDLHPPPSFPPAVAPNGLLAHPPSAAALLSSSAARRLRSVSAALLRQPPTFDHGPLAGNRPKPPTSLSVYAPLVSRCAASFGRRTSSLAVLPPASSAAPAFTSLASQRHLSLLPIFPSAYPLVPPLPCRRTLAM</sequence>
<protein>
    <submittedName>
        <fullName evidence="1">Uncharacterized protein</fullName>
    </submittedName>
</protein>